<dbReference type="Proteomes" id="UP000593594">
    <property type="component" value="Chromosome"/>
</dbReference>
<evidence type="ECO:0000313" key="3">
    <source>
        <dbReference type="EMBL" id="QPC44719.1"/>
    </source>
</evidence>
<evidence type="ECO:0000256" key="2">
    <source>
        <dbReference type="RuleBase" id="RU003707"/>
    </source>
</evidence>
<dbReference type="PANTHER" id="PTHR43802">
    <property type="entry name" value="ENOYL-COA HYDRATASE"/>
    <property type="match status" value="1"/>
</dbReference>
<organism evidence="3 4">
    <name type="scientific">Kaustia mangrovi</name>
    <dbReference type="NCBI Taxonomy" id="2593653"/>
    <lineage>
        <taxon>Bacteria</taxon>
        <taxon>Pseudomonadati</taxon>
        <taxon>Pseudomonadota</taxon>
        <taxon>Alphaproteobacteria</taxon>
        <taxon>Hyphomicrobiales</taxon>
        <taxon>Parvibaculaceae</taxon>
        <taxon>Kaustia</taxon>
    </lineage>
</organism>
<evidence type="ECO:0000256" key="1">
    <source>
        <dbReference type="ARBA" id="ARBA00005254"/>
    </source>
</evidence>
<protein>
    <submittedName>
        <fullName evidence="3">Crotonase/enoyl-CoA hydratase family protein</fullName>
    </submittedName>
</protein>
<accession>A0A7S8C7N0</accession>
<dbReference type="Gene3D" id="3.90.226.10">
    <property type="entry name" value="2-enoyl-CoA Hydratase, Chain A, domain 1"/>
    <property type="match status" value="1"/>
</dbReference>
<dbReference type="EMBL" id="CP058214">
    <property type="protein sequence ID" value="QPC44719.1"/>
    <property type="molecule type" value="Genomic_DNA"/>
</dbReference>
<dbReference type="RefSeq" id="WP_213162088.1">
    <property type="nucleotide sequence ID" value="NZ_CP058214.1"/>
</dbReference>
<dbReference type="KEGG" id="kmn:HW532_19655"/>
<comment type="similarity">
    <text evidence="1 2">Belongs to the enoyl-CoA hydratase/isomerase family.</text>
</comment>
<dbReference type="PROSITE" id="PS00166">
    <property type="entry name" value="ENOYL_COA_HYDRATASE"/>
    <property type="match status" value="1"/>
</dbReference>
<dbReference type="SUPFAM" id="SSF52096">
    <property type="entry name" value="ClpP/crotonase"/>
    <property type="match status" value="1"/>
</dbReference>
<dbReference type="GO" id="GO:0003824">
    <property type="term" value="F:catalytic activity"/>
    <property type="evidence" value="ECO:0007669"/>
    <property type="project" value="InterPro"/>
</dbReference>
<dbReference type="AlphaFoldDB" id="A0A7S8C7N0"/>
<dbReference type="Gene3D" id="1.10.287.2460">
    <property type="match status" value="1"/>
</dbReference>
<evidence type="ECO:0000313" key="4">
    <source>
        <dbReference type="Proteomes" id="UP000593594"/>
    </source>
</evidence>
<proteinExistence type="inferred from homology"/>
<dbReference type="CDD" id="cd06558">
    <property type="entry name" value="crotonase-like"/>
    <property type="match status" value="1"/>
</dbReference>
<dbReference type="NCBIfam" id="NF006108">
    <property type="entry name" value="PRK08259.1"/>
    <property type="match status" value="1"/>
</dbReference>
<dbReference type="InterPro" id="IPR029045">
    <property type="entry name" value="ClpP/crotonase-like_dom_sf"/>
</dbReference>
<gene>
    <name evidence="3" type="ORF">HW532_19655</name>
</gene>
<dbReference type="Pfam" id="PF00378">
    <property type="entry name" value="ECH_1"/>
    <property type="match status" value="2"/>
</dbReference>
<keyword evidence="4" id="KW-1185">Reference proteome</keyword>
<dbReference type="InterPro" id="IPR001753">
    <property type="entry name" value="Enoyl-CoA_hydra/iso"/>
</dbReference>
<dbReference type="InterPro" id="IPR018376">
    <property type="entry name" value="Enoyl-CoA_hyd/isom_CS"/>
</dbReference>
<sequence length="272" mass="29673">MTVSIERNGPVWTIVHCRPEARNAMDPESADALQEAFLAFDADDEAAVAVFYGEGGAFCAGWDLKYAGDLADDMPEVRKLDFPSDRAPGNGSALPRGPLGPSRLMLSKPVIGAVAGPAVAGGMELALWCDVRIMEETAYLGVYCRRWGVPLIDGGTVRLPRLVGLSRAMDIVLTGRKVPARECLDIGLAARVVADGTVREEAEAYAREIARFPQICLRADRRSLYLQQGHEVWDAMEREWRNGMEALEREGRQGAARFAAGKGRHGDFGDIR</sequence>
<name>A0A7S8C7N0_9HYPH</name>
<dbReference type="PANTHER" id="PTHR43802:SF1">
    <property type="entry name" value="IP11341P-RELATED"/>
    <property type="match status" value="1"/>
</dbReference>
<reference evidence="3 4" key="1">
    <citation type="submission" date="2020-06" db="EMBL/GenBank/DDBJ databases">
        <title>Genome sequence of 2 isolates from Red Sea Mangroves.</title>
        <authorList>
            <person name="Sefrji F."/>
            <person name="Michoud G."/>
            <person name="Merlino G."/>
            <person name="Daffonchio D."/>
        </authorList>
    </citation>
    <scope>NUCLEOTIDE SEQUENCE [LARGE SCALE GENOMIC DNA]</scope>
    <source>
        <strain evidence="3 4">R1DC25</strain>
    </source>
</reference>